<dbReference type="GO" id="GO:0099577">
    <property type="term" value="P:regulation of translation at presynapse, modulating synaptic transmission"/>
    <property type="evidence" value="ECO:0007669"/>
    <property type="project" value="TreeGrafter"/>
</dbReference>
<dbReference type="GO" id="GO:0043488">
    <property type="term" value="P:regulation of mRNA stability"/>
    <property type="evidence" value="ECO:0007669"/>
    <property type="project" value="TreeGrafter"/>
</dbReference>
<dbReference type="SUPFAM" id="SSF54791">
    <property type="entry name" value="Eukaryotic type KH-domain (KH-domain type I)"/>
    <property type="match status" value="1"/>
</dbReference>
<evidence type="ECO:0000259" key="3">
    <source>
        <dbReference type="Pfam" id="PF00013"/>
    </source>
</evidence>
<dbReference type="InterPro" id="IPR036612">
    <property type="entry name" value="KH_dom_type_1_sf"/>
</dbReference>
<sequence>MDIEVKGENDCYYKGTIQALHTNGAQVVLENEPNTPKLYQYEYLRLSPADTSAKPITFTEGQIVEVFVCPNEVEPLGWYQAKVHSIKGDFVCVDINAPVSSKEVISVDLVRPVNCSPIITASSFRTTKISVPPSLDEYSMRPDAHAEFAQHVGRILVNYDPQSKQLIVTSCYDDAIERAEMLAEMHFRLLSQKLSLKQRTEDATKQLQNTHISQDGIVEQFVVPHYLMGLAIGGHGSNIAQARAVDGVIDVKITPAGDDMVEFRVIANNAKAARKARSLLEYSEEPYMVPRDMVGKLIGKSGLAIQEIVDKSGVVRVKVGDEDSSRENTAEAILLTFSCYSFVPFWYIGTVESIKNARFLMSYHMNHLKEMESLRQEAQELNRQLRGRMTPPHNNYSNNQSRSERAYHSDIESNPPVRGRGGYGRPRGRYMRGMVNMILASGMSCDCSRSFRALAKLQERTLKAMDRKLSMQGFEGGAPPNSGGDSDMMYQARERRRQVDEESNPAPEHPEDRDSASSQEAGTNMGIRRNRRRREGRVHRWTGGRGSGGNRPFQSGGGRASKEQHSSGAETAELLSNGKPPRAATGGNPSQQQQQQQQQQQHSITDKSGGSLVNGSS</sequence>
<feature type="region of interest" description="Disordered" evidence="2">
    <location>
        <begin position="494"/>
        <end position="617"/>
    </location>
</feature>
<dbReference type="GO" id="GO:0048513">
    <property type="term" value="P:animal organ development"/>
    <property type="evidence" value="ECO:0007669"/>
    <property type="project" value="TreeGrafter"/>
</dbReference>
<dbReference type="InParanoid" id="A0A0V1BBL6"/>
<organism evidence="5 6">
    <name type="scientific">Trichinella spiralis</name>
    <name type="common">Trichina worm</name>
    <dbReference type="NCBI Taxonomy" id="6334"/>
    <lineage>
        <taxon>Eukaryota</taxon>
        <taxon>Metazoa</taxon>
        <taxon>Ecdysozoa</taxon>
        <taxon>Nematoda</taxon>
        <taxon>Enoplea</taxon>
        <taxon>Dorylaimia</taxon>
        <taxon>Trichinellida</taxon>
        <taxon>Trichinellidae</taxon>
        <taxon>Trichinella</taxon>
    </lineage>
</organism>
<dbReference type="GO" id="GO:0045182">
    <property type="term" value="F:translation regulator activity"/>
    <property type="evidence" value="ECO:0007669"/>
    <property type="project" value="TreeGrafter"/>
</dbReference>
<feature type="domain" description="Synaptic functional regulator FMRP KH0" evidence="4">
    <location>
        <begin position="122"/>
        <end position="205"/>
    </location>
</feature>
<comment type="caution">
    <text evidence="5">The sequence shown here is derived from an EMBL/GenBank/DDBJ whole genome shotgun (WGS) entry which is preliminary data.</text>
</comment>
<feature type="region of interest" description="Disordered" evidence="2">
    <location>
        <begin position="385"/>
        <end position="426"/>
    </location>
</feature>
<accession>A0A0V1BBL6</accession>
<dbReference type="InterPro" id="IPR040148">
    <property type="entry name" value="FMR1"/>
</dbReference>
<feature type="compositionally biased region" description="Polar residues" evidence="2">
    <location>
        <begin position="392"/>
        <end position="401"/>
    </location>
</feature>
<dbReference type="GO" id="GO:0043005">
    <property type="term" value="C:neuron projection"/>
    <property type="evidence" value="ECO:0007669"/>
    <property type="project" value="TreeGrafter"/>
</dbReference>
<evidence type="ECO:0000313" key="6">
    <source>
        <dbReference type="Proteomes" id="UP000054776"/>
    </source>
</evidence>
<evidence type="ECO:0000313" key="5">
    <source>
        <dbReference type="EMBL" id="KRY34188.1"/>
    </source>
</evidence>
<evidence type="ECO:0000256" key="2">
    <source>
        <dbReference type="SAM" id="MobiDB-lite"/>
    </source>
</evidence>
<dbReference type="AlphaFoldDB" id="A0A0V1BBL6"/>
<dbReference type="OrthoDB" id="424249at2759"/>
<gene>
    <name evidence="5" type="primary">Fmr1</name>
    <name evidence="5" type="ORF">T01_8188</name>
</gene>
<feature type="compositionally biased region" description="Gly residues" evidence="2">
    <location>
        <begin position="543"/>
        <end position="559"/>
    </location>
</feature>
<evidence type="ECO:0000256" key="1">
    <source>
        <dbReference type="PROSITE-ProRule" id="PRU00117"/>
    </source>
</evidence>
<dbReference type="GO" id="GO:0048170">
    <property type="term" value="P:positive regulation of long-term neuronal synaptic plasticity"/>
    <property type="evidence" value="ECO:0007669"/>
    <property type="project" value="TreeGrafter"/>
</dbReference>
<dbReference type="InterPro" id="IPR040472">
    <property type="entry name" value="FMRP_KH0"/>
</dbReference>
<dbReference type="Gene3D" id="3.30.1370.10">
    <property type="entry name" value="K Homology domain, type 1"/>
    <property type="match status" value="2"/>
</dbReference>
<dbReference type="Proteomes" id="UP000054776">
    <property type="component" value="Unassembled WGS sequence"/>
</dbReference>
<keyword evidence="6" id="KW-1185">Reference proteome</keyword>
<dbReference type="Pfam" id="PF00013">
    <property type="entry name" value="KH_1"/>
    <property type="match status" value="1"/>
</dbReference>
<dbReference type="GO" id="GO:0003730">
    <property type="term" value="F:mRNA 3'-UTR binding"/>
    <property type="evidence" value="ECO:0007669"/>
    <property type="project" value="TreeGrafter"/>
</dbReference>
<feature type="compositionally biased region" description="Basic residues" evidence="2">
    <location>
        <begin position="528"/>
        <end position="542"/>
    </location>
</feature>
<reference evidence="5 6" key="1">
    <citation type="submission" date="2015-01" db="EMBL/GenBank/DDBJ databases">
        <title>Evolution of Trichinella species and genotypes.</title>
        <authorList>
            <person name="Korhonen P.K."/>
            <person name="Edoardo P."/>
            <person name="Giuseppe L.R."/>
            <person name="Gasser R.B."/>
        </authorList>
    </citation>
    <scope>NUCLEOTIDE SEQUENCE [LARGE SCALE GENOMIC DNA]</scope>
    <source>
        <strain evidence="5">ISS3</strain>
    </source>
</reference>
<evidence type="ECO:0000259" key="4">
    <source>
        <dbReference type="Pfam" id="PF17904"/>
    </source>
</evidence>
<dbReference type="Pfam" id="PF17904">
    <property type="entry name" value="KH_9"/>
    <property type="match status" value="1"/>
</dbReference>
<dbReference type="GO" id="GO:0098793">
    <property type="term" value="C:presynapse"/>
    <property type="evidence" value="ECO:0007669"/>
    <property type="project" value="GOC"/>
</dbReference>
<dbReference type="EMBL" id="JYDH01000071">
    <property type="protein sequence ID" value="KRY34188.1"/>
    <property type="molecule type" value="Genomic_DNA"/>
</dbReference>
<dbReference type="Gene3D" id="2.30.30.140">
    <property type="match status" value="2"/>
</dbReference>
<dbReference type="PANTHER" id="PTHR10603">
    <property type="entry name" value="FRAGILE X MENTAL RETARDATION SYNDROME-RELATED PROTEIN"/>
    <property type="match status" value="1"/>
</dbReference>
<name>A0A0V1BBL6_TRISP</name>
<dbReference type="PROSITE" id="PS50084">
    <property type="entry name" value="KH_TYPE_1"/>
    <property type="match status" value="2"/>
</dbReference>
<dbReference type="CDD" id="cd22425">
    <property type="entry name" value="KH_I_FMR1_FXR_rpt1"/>
    <property type="match status" value="1"/>
</dbReference>
<dbReference type="GO" id="GO:0010494">
    <property type="term" value="C:cytoplasmic stress granule"/>
    <property type="evidence" value="ECO:0007669"/>
    <property type="project" value="TreeGrafter"/>
</dbReference>
<proteinExistence type="predicted"/>
<dbReference type="PANTHER" id="PTHR10603:SF7">
    <property type="entry name" value="FRAGILE X MESSENGER RIBONUCLEOPROTEIN 1 HOMOLOG"/>
    <property type="match status" value="1"/>
</dbReference>
<keyword evidence="1" id="KW-0694">RNA-binding</keyword>
<dbReference type="GO" id="GO:0051028">
    <property type="term" value="P:mRNA transport"/>
    <property type="evidence" value="ECO:0007669"/>
    <property type="project" value="TreeGrafter"/>
</dbReference>
<feature type="compositionally biased region" description="Polar residues" evidence="2">
    <location>
        <begin position="602"/>
        <end position="617"/>
    </location>
</feature>
<dbReference type="GO" id="GO:0045727">
    <property type="term" value="P:positive regulation of translation"/>
    <property type="evidence" value="ECO:0007669"/>
    <property type="project" value="TreeGrafter"/>
</dbReference>
<protein>
    <submittedName>
        <fullName evidence="5">Fragile X mental retardation protein 1-like protein B</fullName>
    </submittedName>
</protein>
<dbReference type="STRING" id="6334.A0A0V1BBL6"/>
<feature type="compositionally biased region" description="Low complexity" evidence="2">
    <location>
        <begin position="591"/>
        <end position="601"/>
    </location>
</feature>
<feature type="domain" description="K Homology" evidence="3">
    <location>
        <begin position="288"/>
        <end position="328"/>
    </location>
</feature>
<feature type="compositionally biased region" description="Basic and acidic residues" evidence="2">
    <location>
        <begin position="402"/>
        <end position="411"/>
    </location>
</feature>
<dbReference type="InterPro" id="IPR004088">
    <property type="entry name" value="KH_dom_type_1"/>
</dbReference>
<dbReference type="GO" id="GO:0005634">
    <property type="term" value="C:nucleus"/>
    <property type="evidence" value="ECO:0007669"/>
    <property type="project" value="TreeGrafter"/>
</dbReference>